<dbReference type="GO" id="GO:0005290">
    <property type="term" value="F:L-histidine transmembrane transporter activity"/>
    <property type="evidence" value="ECO:0007669"/>
    <property type="project" value="TreeGrafter"/>
</dbReference>
<keyword evidence="13" id="KW-1185">Reference proteome</keyword>
<gene>
    <name evidence="12" type="ORF">AMAG_11254</name>
</gene>
<protein>
    <recommendedName>
        <fullName evidence="11">Amino acid transporter transmembrane domain-containing protein</fullName>
    </recommendedName>
</protein>
<dbReference type="OrthoDB" id="438545at2759"/>
<feature type="transmembrane region" description="Helical" evidence="10">
    <location>
        <begin position="350"/>
        <end position="371"/>
    </location>
</feature>
<feature type="transmembrane region" description="Helical" evidence="10">
    <location>
        <begin position="282"/>
        <end position="303"/>
    </location>
</feature>
<keyword evidence="5 10" id="KW-0812">Transmembrane</keyword>
<dbReference type="STRING" id="578462.A0A0L0SWN2"/>
<dbReference type="GO" id="GO:0061459">
    <property type="term" value="F:L-arginine transmembrane transporter activity"/>
    <property type="evidence" value="ECO:0007669"/>
    <property type="project" value="TreeGrafter"/>
</dbReference>
<dbReference type="GO" id="GO:0015189">
    <property type="term" value="F:L-lysine transmembrane transporter activity"/>
    <property type="evidence" value="ECO:0007669"/>
    <property type="project" value="TreeGrafter"/>
</dbReference>
<feature type="transmembrane region" description="Helical" evidence="10">
    <location>
        <begin position="515"/>
        <end position="537"/>
    </location>
</feature>
<dbReference type="eggNOG" id="KOG1305">
    <property type="taxonomic scope" value="Eukaryota"/>
</dbReference>
<sequence>MPKGSAPLSPPSTTTGPALPARKVPVSTTMTRASPTPTDATAPTSTAATPRPRPLHLGPDPVAIPPPAPSPVPVVDQLGDPSAPTGTIFSGTINMANTILGSGMLAMPYAISSVGLALGLVLVLVSGLAAAFGLWLLTHVARHLAGSDRARGPRTPSSFFALSTITYPTAAVYFDAAIAIKCFGVATSYLIVIGDLMPEVVRGLLSLDNNNILVWRSFWILVSSLPIVPLSFAHRLDSLRHTSMVALCAVVYLVGMVIYFFAQPDFNVTPGEIVAVRLSLDFFKTLPIFVFAFTCHQNILAVYNELGDNAQSQVNVVISSACSAALIVYYIIGVLGYLQFGDGVAGNIITMYPVTPVVTFGRLALAILFVFSYPIQAHPCRTSLTKVLLHVSGPQPPESDTPTERSPLLPTSPSYASVEQDDPRPTGHASHSTQTIPVPTVPARRWWFADASAIHVALTTGIVILSYSIALVVQSLDTVLAVVGATGSTTICYILPGVFYYKIYERKPWTWVKCGAVGMAVTGCVIMACCLTMQAVMHAQGE</sequence>
<dbReference type="PANTHER" id="PTHR22950">
    <property type="entry name" value="AMINO ACID TRANSPORTER"/>
    <property type="match status" value="1"/>
</dbReference>
<evidence type="ECO:0000313" key="13">
    <source>
        <dbReference type="Proteomes" id="UP000054350"/>
    </source>
</evidence>
<feature type="transmembrane region" description="Helical" evidence="10">
    <location>
        <begin position="315"/>
        <end position="338"/>
    </location>
</feature>
<dbReference type="Proteomes" id="UP000054350">
    <property type="component" value="Unassembled WGS sequence"/>
</dbReference>
<evidence type="ECO:0000313" key="12">
    <source>
        <dbReference type="EMBL" id="KNE66759.1"/>
    </source>
</evidence>
<keyword evidence="3" id="KW-0813">Transport</keyword>
<dbReference type="EMBL" id="GG745351">
    <property type="protein sequence ID" value="KNE66759.1"/>
    <property type="molecule type" value="Genomic_DNA"/>
</dbReference>
<evidence type="ECO:0000256" key="6">
    <source>
        <dbReference type="ARBA" id="ARBA00022970"/>
    </source>
</evidence>
<name>A0A0L0SWN2_ALLM3</name>
<feature type="compositionally biased region" description="Low complexity" evidence="9">
    <location>
        <begin position="31"/>
        <end position="50"/>
    </location>
</feature>
<dbReference type="PANTHER" id="PTHR22950:SF678">
    <property type="entry name" value="VACUOLAR AMINO ACID TRANSPORTER 5-RELATED"/>
    <property type="match status" value="1"/>
</dbReference>
<evidence type="ECO:0000256" key="9">
    <source>
        <dbReference type="SAM" id="MobiDB-lite"/>
    </source>
</evidence>
<keyword evidence="8 10" id="KW-0472">Membrane</keyword>
<dbReference type="GO" id="GO:0005302">
    <property type="term" value="F:L-tyrosine transmembrane transporter activity"/>
    <property type="evidence" value="ECO:0007669"/>
    <property type="project" value="TreeGrafter"/>
</dbReference>
<feature type="transmembrane region" description="Helical" evidence="10">
    <location>
        <begin position="109"/>
        <end position="138"/>
    </location>
</feature>
<feature type="transmembrane region" description="Helical" evidence="10">
    <location>
        <begin position="479"/>
        <end position="503"/>
    </location>
</feature>
<evidence type="ECO:0000256" key="3">
    <source>
        <dbReference type="ARBA" id="ARBA00022448"/>
    </source>
</evidence>
<evidence type="ECO:0000256" key="5">
    <source>
        <dbReference type="ARBA" id="ARBA00022692"/>
    </source>
</evidence>
<dbReference type="InterPro" id="IPR013057">
    <property type="entry name" value="AA_transpt_TM"/>
</dbReference>
<dbReference type="GO" id="GO:0000329">
    <property type="term" value="C:fungal-type vacuole membrane"/>
    <property type="evidence" value="ECO:0007669"/>
    <property type="project" value="TreeGrafter"/>
</dbReference>
<feature type="transmembrane region" description="Helical" evidence="10">
    <location>
        <begin position="244"/>
        <end position="262"/>
    </location>
</feature>
<feature type="transmembrane region" description="Helical" evidence="10">
    <location>
        <begin position="212"/>
        <end position="232"/>
    </location>
</feature>
<dbReference type="AlphaFoldDB" id="A0A0L0SWN2"/>
<evidence type="ECO:0000256" key="10">
    <source>
        <dbReference type="SAM" id="Phobius"/>
    </source>
</evidence>
<evidence type="ECO:0000256" key="1">
    <source>
        <dbReference type="ARBA" id="ARBA00004128"/>
    </source>
</evidence>
<organism evidence="12 13">
    <name type="scientific">Allomyces macrogynus (strain ATCC 38327)</name>
    <name type="common">Allomyces javanicus var. macrogynus</name>
    <dbReference type="NCBI Taxonomy" id="578462"/>
    <lineage>
        <taxon>Eukaryota</taxon>
        <taxon>Fungi</taxon>
        <taxon>Fungi incertae sedis</taxon>
        <taxon>Blastocladiomycota</taxon>
        <taxon>Blastocladiomycetes</taxon>
        <taxon>Blastocladiales</taxon>
        <taxon>Blastocladiaceae</taxon>
        <taxon>Allomyces</taxon>
    </lineage>
</organism>
<feature type="region of interest" description="Disordered" evidence="9">
    <location>
        <begin position="1"/>
        <end position="72"/>
    </location>
</feature>
<comment type="subcellular location">
    <subcellularLocation>
        <location evidence="1">Vacuole membrane</location>
        <topology evidence="1">Multi-pass membrane protein</topology>
    </subcellularLocation>
</comment>
<feature type="domain" description="Amino acid transporter transmembrane" evidence="11">
    <location>
        <begin position="85"/>
        <end position="530"/>
    </location>
</feature>
<dbReference type="GO" id="GO:0005313">
    <property type="term" value="F:L-glutamate transmembrane transporter activity"/>
    <property type="evidence" value="ECO:0007669"/>
    <property type="project" value="TreeGrafter"/>
</dbReference>
<evidence type="ECO:0000256" key="7">
    <source>
        <dbReference type="ARBA" id="ARBA00022989"/>
    </source>
</evidence>
<evidence type="ECO:0000259" key="11">
    <source>
        <dbReference type="Pfam" id="PF01490"/>
    </source>
</evidence>
<feature type="transmembrane region" description="Helical" evidence="10">
    <location>
        <begin position="453"/>
        <end position="473"/>
    </location>
</feature>
<comment type="similarity">
    <text evidence="2">Belongs to the amino acid/polyamine transporter 2 family.</text>
</comment>
<dbReference type="OMA" id="DSIHHQR"/>
<keyword evidence="4" id="KW-0926">Vacuole</keyword>
<evidence type="ECO:0000256" key="2">
    <source>
        <dbReference type="ARBA" id="ARBA00008066"/>
    </source>
</evidence>
<feature type="compositionally biased region" description="Pro residues" evidence="9">
    <location>
        <begin position="62"/>
        <end position="72"/>
    </location>
</feature>
<feature type="transmembrane region" description="Helical" evidence="10">
    <location>
        <begin position="159"/>
        <end position="192"/>
    </location>
</feature>
<dbReference type="VEuPathDB" id="FungiDB:AMAG_11254"/>
<reference evidence="12 13" key="1">
    <citation type="submission" date="2009-11" db="EMBL/GenBank/DDBJ databases">
        <title>Annotation of Allomyces macrogynus ATCC 38327.</title>
        <authorList>
            <consortium name="The Broad Institute Genome Sequencing Platform"/>
            <person name="Russ C."/>
            <person name="Cuomo C."/>
            <person name="Burger G."/>
            <person name="Gray M.W."/>
            <person name="Holland P.W.H."/>
            <person name="King N."/>
            <person name="Lang F.B.F."/>
            <person name="Roger A.J."/>
            <person name="Ruiz-Trillo I."/>
            <person name="Young S.K."/>
            <person name="Zeng Q."/>
            <person name="Gargeya S."/>
            <person name="Fitzgerald M."/>
            <person name="Haas B."/>
            <person name="Abouelleil A."/>
            <person name="Alvarado L."/>
            <person name="Arachchi H.M."/>
            <person name="Berlin A."/>
            <person name="Chapman S.B."/>
            <person name="Gearin G."/>
            <person name="Goldberg J."/>
            <person name="Griggs A."/>
            <person name="Gujja S."/>
            <person name="Hansen M."/>
            <person name="Heiman D."/>
            <person name="Howarth C."/>
            <person name="Larimer J."/>
            <person name="Lui A."/>
            <person name="MacDonald P.J.P."/>
            <person name="McCowen C."/>
            <person name="Montmayeur A."/>
            <person name="Murphy C."/>
            <person name="Neiman D."/>
            <person name="Pearson M."/>
            <person name="Priest M."/>
            <person name="Roberts A."/>
            <person name="Saif S."/>
            <person name="Shea T."/>
            <person name="Sisk P."/>
            <person name="Stolte C."/>
            <person name="Sykes S."/>
            <person name="Wortman J."/>
            <person name="Nusbaum C."/>
            <person name="Birren B."/>
        </authorList>
    </citation>
    <scope>NUCLEOTIDE SEQUENCE [LARGE SCALE GENOMIC DNA]</scope>
    <source>
        <strain evidence="12 13">ATCC 38327</strain>
    </source>
</reference>
<feature type="region of interest" description="Disordered" evidence="9">
    <location>
        <begin position="393"/>
        <end position="436"/>
    </location>
</feature>
<dbReference type="GO" id="GO:0015194">
    <property type="term" value="F:L-serine transmembrane transporter activity"/>
    <property type="evidence" value="ECO:0007669"/>
    <property type="project" value="TreeGrafter"/>
</dbReference>
<keyword evidence="6" id="KW-0029">Amino-acid transport</keyword>
<evidence type="ECO:0000256" key="4">
    <source>
        <dbReference type="ARBA" id="ARBA00022554"/>
    </source>
</evidence>
<reference evidence="13" key="2">
    <citation type="submission" date="2009-11" db="EMBL/GenBank/DDBJ databases">
        <title>The Genome Sequence of Allomyces macrogynus strain ATCC 38327.</title>
        <authorList>
            <consortium name="The Broad Institute Genome Sequencing Platform"/>
            <person name="Russ C."/>
            <person name="Cuomo C."/>
            <person name="Shea T."/>
            <person name="Young S.K."/>
            <person name="Zeng Q."/>
            <person name="Koehrsen M."/>
            <person name="Haas B."/>
            <person name="Borodovsky M."/>
            <person name="Guigo R."/>
            <person name="Alvarado L."/>
            <person name="Berlin A."/>
            <person name="Borenstein D."/>
            <person name="Chen Z."/>
            <person name="Engels R."/>
            <person name="Freedman E."/>
            <person name="Gellesch M."/>
            <person name="Goldberg J."/>
            <person name="Griggs A."/>
            <person name="Gujja S."/>
            <person name="Heiman D."/>
            <person name="Hepburn T."/>
            <person name="Howarth C."/>
            <person name="Jen D."/>
            <person name="Larson L."/>
            <person name="Lewis B."/>
            <person name="Mehta T."/>
            <person name="Park D."/>
            <person name="Pearson M."/>
            <person name="Roberts A."/>
            <person name="Saif S."/>
            <person name="Shenoy N."/>
            <person name="Sisk P."/>
            <person name="Stolte C."/>
            <person name="Sykes S."/>
            <person name="Walk T."/>
            <person name="White J."/>
            <person name="Yandava C."/>
            <person name="Burger G."/>
            <person name="Gray M.W."/>
            <person name="Holland P.W.H."/>
            <person name="King N."/>
            <person name="Lang F.B.F."/>
            <person name="Roger A.J."/>
            <person name="Ruiz-Trillo I."/>
            <person name="Lander E."/>
            <person name="Nusbaum C."/>
        </authorList>
    </citation>
    <scope>NUCLEOTIDE SEQUENCE [LARGE SCALE GENOMIC DNA]</scope>
    <source>
        <strain evidence="13">ATCC 38327</strain>
    </source>
</reference>
<keyword evidence="7 10" id="KW-1133">Transmembrane helix</keyword>
<accession>A0A0L0SWN2</accession>
<evidence type="ECO:0000256" key="8">
    <source>
        <dbReference type="ARBA" id="ARBA00023136"/>
    </source>
</evidence>
<dbReference type="Pfam" id="PF01490">
    <property type="entry name" value="Aa_trans"/>
    <property type="match status" value="1"/>
</dbReference>
<proteinExistence type="inferred from homology"/>